<dbReference type="Pfam" id="PF00135">
    <property type="entry name" value="COesterase"/>
    <property type="match status" value="1"/>
</dbReference>
<evidence type="ECO:0000256" key="5">
    <source>
        <dbReference type="ARBA" id="ARBA00039155"/>
    </source>
</evidence>
<dbReference type="SUPFAM" id="SSF53474">
    <property type="entry name" value="alpha/beta-Hydrolases"/>
    <property type="match status" value="1"/>
</dbReference>
<accession>A0A9Q0N5D9</accession>
<keyword evidence="3" id="KW-0378">Hydrolase</keyword>
<comment type="caution">
    <text evidence="7">The sequence shown here is derived from an EMBL/GenBank/DDBJ whole genome shotgun (WGS) entry which is preliminary data.</text>
</comment>
<dbReference type="EC" id="3.1.1.1" evidence="5"/>
<dbReference type="PANTHER" id="PTHR43142:SF1">
    <property type="entry name" value="CARBOXYLIC ESTER HYDROLASE"/>
    <property type="match status" value="1"/>
</dbReference>
<keyword evidence="8" id="KW-1185">Reference proteome</keyword>
<dbReference type="InterPro" id="IPR002018">
    <property type="entry name" value="CarbesteraseB"/>
</dbReference>
<dbReference type="Proteomes" id="UP001151699">
    <property type="component" value="Chromosome B"/>
</dbReference>
<evidence type="ECO:0000256" key="1">
    <source>
        <dbReference type="ARBA" id="ARBA00005964"/>
    </source>
</evidence>
<name>A0A9Q0N5D9_9DIPT</name>
<comment type="similarity">
    <text evidence="1">Belongs to the type-B carboxylesterase/lipase family.</text>
</comment>
<reference evidence="7" key="1">
    <citation type="submission" date="2022-07" db="EMBL/GenBank/DDBJ databases">
        <authorList>
            <person name="Trinca V."/>
            <person name="Uliana J.V.C."/>
            <person name="Torres T.T."/>
            <person name="Ward R.J."/>
            <person name="Monesi N."/>
        </authorList>
    </citation>
    <scope>NUCLEOTIDE SEQUENCE</scope>
    <source>
        <strain evidence="7">HSMRA1968</strain>
        <tissue evidence="7">Whole embryos</tissue>
    </source>
</reference>
<dbReference type="AlphaFoldDB" id="A0A9Q0N5D9"/>
<evidence type="ECO:0000256" key="2">
    <source>
        <dbReference type="ARBA" id="ARBA00022487"/>
    </source>
</evidence>
<evidence type="ECO:0000256" key="3">
    <source>
        <dbReference type="ARBA" id="ARBA00022801"/>
    </source>
</evidence>
<sequence length="197" mass="21672">MSDMDECTITVETVKGPVKGICLLSTLGDTFYRFRGVPFAKPPIGDLRFKDPQPIDAWTDVFDATIPGPSAMGFTGRLNIMNERCSENCLTLNVYTKNLTPKQLSPVMIWIHGGGFKYGNTAEELFGPDYLLQKNIVFVSINYRLGALGFLSIPDPSLNIPGNAGLKDQAMAFRWVRENIHAFGGDNKNITIFGSSA</sequence>
<feature type="domain" description="Carboxylesterase type B" evidence="6">
    <location>
        <begin position="10"/>
        <end position="197"/>
    </location>
</feature>
<dbReference type="InterPro" id="IPR029058">
    <property type="entry name" value="AB_hydrolase_fold"/>
</dbReference>
<proteinExistence type="inferred from homology"/>
<protein>
    <recommendedName>
        <fullName evidence="5">carboxylesterase</fullName>
        <ecNumber evidence="5">3.1.1.1</ecNumber>
    </recommendedName>
</protein>
<dbReference type="PANTHER" id="PTHR43142">
    <property type="entry name" value="CARBOXYLIC ESTER HYDROLASE"/>
    <property type="match status" value="1"/>
</dbReference>
<keyword evidence="4" id="KW-0325">Glycoprotein</keyword>
<evidence type="ECO:0000256" key="4">
    <source>
        <dbReference type="ARBA" id="ARBA00023180"/>
    </source>
</evidence>
<feature type="non-terminal residue" evidence="7">
    <location>
        <position position="1"/>
    </location>
</feature>
<dbReference type="OrthoDB" id="7790408at2759"/>
<keyword evidence="2" id="KW-0719">Serine esterase</keyword>
<evidence type="ECO:0000313" key="8">
    <source>
        <dbReference type="Proteomes" id="UP001151699"/>
    </source>
</evidence>
<gene>
    <name evidence="7" type="primary">B1_5</name>
    <name evidence="7" type="ORF">Bhyg_08785</name>
</gene>
<evidence type="ECO:0000259" key="6">
    <source>
        <dbReference type="Pfam" id="PF00135"/>
    </source>
</evidence>
<dbReference type="GO" id="GO:0106435">
    <property type="term" value="F:carboxylesterase activity"/>
    <property type="evidence" value="ECO:0007669"/>
    <property type="project" value="UniProtKB-EC"/>
</dbReference>
<dbReference type="EMBL" id="WJQU01000002">
    <property type="protein sequence ID" value="KAJ6643820.1"/>
    <property type="molecule type" value="Genomic_DNA"/>
</dbReference>
<organism evidence="7 8">
    <name type="scientific">Pseudolycoriella hygida</name>
    <dbReference type="NCBI Taxonomy" id="35572"/>
    <lineage>
        <taxon>Eukaryota</taxon>
        <taxon>Metazoa</taxon>
        <taxon>Ecdysozoa</taxon>
        <taxon>Arthropoda</taxon>
        <taxon>Hexapoda</taxon>
        <taxon>Insecta</taxon>
        <taxon>Pterygota</taxon>
        <taxon>Neoptera</taxon>
        <taxon>Endopterygota</taxon>
        <taxon>Diptera</taxon>
        <taxon>Nematocera</taxon>
        <taxon>Sciaroidea</taxon>
        <taxon>Sciaridae</taxon>
        <taxon>Pseudolycoriella</taxon>
    </lineage>
</organism>
<evidence type="ECO:0000313" key="7">
    <source>
        <dbReference type="EMBL" id="KAJ6643820.1"/>
    </source>
</evidence>
<dbReference type="Gene3D" id="3.40.50.1820">
    <property type="entry name" value="alpha/beta hydrolase"/>
    <property type="match status" value="1"/>
</dbReference>